<accession>A0ABU6T689</accession>
<comment type="caution">
    <text evidence="1">The sequence shown here is derived from an EMBL/GenBank/DDBJ whole genome shotgun (WGS) entry which is preliminary data.</text>
</comment>
<sequence>MVGRRIVVEETFHILHRVAGHDLLNLGGLVVECTRLTFGDSVVKARALAKFGAEVAKKGERNEKIAKKPRRPILHPVCTDPRAYAYAPLALGGTPRVQNEANAYAPKALVRTHQGISESINRGDHHHFEESPHTISIV</sequence>
<reference evidence="1 2" key="1">
    <citation type="journal article" date="2023" name="Plants (Basel)">
        <title>Bridging the Gap: Combining Genomics and Transcriptomics Approaches to Understand Stylosanthes scabra, an Orphan Legume from the Brazilian Caatinga.</title>
        <authorList>
            <person name="Ferreira-Neto J.R.C."/>
            <person name="da Silva M.D."/>
            <person name="Binneck E."/>
            <person name="de Melo N.F."/>
            <person name="da Silva R.H."/>
            <person name="de Melo A.L.T.M."/>
            <person name="Pandolfi V."/>
            <person name="Bustamante F.O."/>
            <person name="Brasileiro-Vidal A.C."/>
            <person name="Benko-Iseppon A.M."/>
        </authorList>
    </citation>
    <scope>NUCLEOTIDE SEQUENCE [LARGE SCALE GENOMIC DNA]</scope>
    <source>
        <tissue evidence="1">Leaves</tissue>
    </source>
</reference>
<dbReference type="EMBL" id="JASCZI010090657">
    <property type="protein sequence ID" value="MED6144242.1"/>
    <property type="molecule type" value="Genomic_DNA"/>
</dbReference>
<keyword evidence="2" id="KW-1185">Reference proteome</keyword>
<name>A0ABU6T689_9FABA</name>
<evidence type="ECO:0000313" key="1">
    <source>
        <dbReference type="EMBL" id="MED6144242.1"/>
    </source>
</evidence>
<organism evidence="1 2">
    <name type="scientific">Stylosanthes scabra</name>
    <dbReference type="NCBI Taxonomy" id="79078"/>
    <lineage>
        <taxon>Eukaryota</taxon>
        <taxon>Viridiplantae</taxon>
        <taxon>Streptophyta</taxon>
        <taxon>Embryophyta</taxon>
        <taxon>Tracheophyta</taxon>
        <taxon>Spermatophyta</taxon>
        <taxon>Magnoliopsida</taxon>
        <taxon>eudicotyledons</taxon>
        <taxon>Gunneridae</taxon>
        <taxon>Pentapetalae</taxon>
        <taxon>rosids</taxon>
        <taxon>fabids</taxon>
        <taxon>Fabales</taxon>
        <taxon>Fabaceae</taxon>
        <taxon>Papilionoideae</taxon>
        <taxon>50 kb inversion clade</taxon>
        <taxon>dalbergioids sensu lato</taxon>
        <taxon>Dalbergieae</taxon>
        <taxon>Pterocarpus clade</taxon>
        <taxon>Stylosanthes</taxon>
    </lineage>
</organism>
<gene>
    <name evidence="1" type="ORF">PIB30_013848</name>
</gene>
<proteinExistence type="predicted"/>
<dbReference type="Proteomes" id="UP001341840">
    <property type="component" value="Unassembled WGS sequence"/>
</dbReference>
<protein>
    <submittedName>
        <fullName evidence="1">Uncharacterized protein</fullName>
    </submittedName>
</protein>
<evidence type="ECO:0000313" key="2">
    <source>
        <dbReference type="Proteomes" id="UP001341840"/>
    </source>
</evidence>